<dbReference type="KEGG" id="stri:C7M71_026375"/>
<dbReference type="OrthoDB" id="9150238at2"/>
<accession>A0A345T344</accession>
<feature type="region of interest" description="Disordered" evidence="1">
    <location>
        <begin position="366"/>
        <end position="395"/>
    </location>
</feature>
<dbReference type="InterPro" id="IPR026367">
    <property type="entry name" value="FxsC_C"/>
</dbReference>
<evidence type="ECO:0000313" key="2">
    <source>
        <dbReference type="EMBL" id="AXI80399.1"/>
    </source>
</evidence>
<dbReference type="AlphaFoldDB" id="A0A345T344"/>
<protein>
    <recommendedName>
        <fullName evidence="4">TIR domain-containing protein</fullName>
    </recommendedName>
</protein>
<feature type="region of interest" description="Disordered" evidence="1">
    <location>
        <begin position="292"/>
        <end position="318"/>
    </location>
</feature>
<dbReference type="NCBIfam" id="TIGR04276">
    <property type="entry name" value="FxsC_Cterm"/>
    <property type="match status" value="1"/>
</dbReference>
<gene>
    <name evidence="2" type="ORF">C7M71_026375</name>
</gene>
<evidence type="ECO:0008006" key="4">
    <source>
        <dbReference type="Google" id="ProtNLM"/>
    </source>
</evidence>
<keyword evidence="3" id="KW-1185">Reference proteome</keyword>
<organism evidence="2 3">
    <name type="scientific">Peterkaempfera bronchialis</name>
    <dbReference type="NCBI Taxonomy" id="2126346"/>
    <lineage>
        <taxon>Bacteria</taxon>
        <taxon>Bacillati</taxon>
        <taxon>Actinomycetota</taxon>
        <taxon>Actinomycetes</taxon>
        <taxon>Kitasatosporales</taxon>
        <taxon>Streptomycetaceae</taxon>
        <taxon>Peterkaempfera</taxon>
    </lineage>
</organism>
<dbReference type="RefSeq" id="WP_111493395.1">
    <property type="nucleotide sequence ID" value="NZ_CP031264.1"/>
</dbReference>
<evidence type="ECO:0000313" key="3">
    <source>
        <dbReference type="Proteomes" id="UP000249340"/>
    </source>
</evidence>
<dbReference type="EMBL" id="CP031264">
    <property type="protein sequence ID" value="AXI80399.1"/>
    <property type="molecule type" value="Genomic_DNA"/>
</dbReference>
<proteinExistence type="predicted"/>
<dbReference type="Proteomes" id="UP000249340">
    <property type="component" value="Chromosome"/>
</dbReference>
<reference evidence="3" key="1">
    <citation type="submission" date="2018-07" db="EMBL/GenBank/DDBJ databases">
        <title>Streptacidiphilus bronchialis DSM 106435 chromosome.</title>
        <authorList>
            <person name="Batra D."/>
            <person name="Gulvik C.A."/>
        </authorList>
    </citation>
    <scope>NUCLEOTIDE SEQUENCE [LARGE SCALE GENOMIC DNA]</scope>
    <source>
        <strain evidence="3">DSM 106435</strain>
    </source>
</reference>
<name>A0A345T344_9ACTN</name>
<evidence type="ECO:0000256" key="1">
    <source>
        <dbReference type="SAM" id="MobiDB-lite"/>
    </source>
</evidence>
<sequence>MKRYLFFLSHVRGADEEWVATFFRDLCSAVAARTGLSPGMVGLRGDPASREPSLDLMRQAGVLIALRTPQYATRSYCAAEWEFFRERREVYWSRTGQSADALIPVTWIPPATGTRPAPDWPDPLRVQDPAYERDGLLHLLRLGTRYRAVYQAVVQALADRLAVVQKDLPELPGFTFSGSAAAPTGPAAAARARLEVVVASAASDELPSERHSREFYGPSPLDWSPYSPDRPRSLVTLVEETAADLEFPSRVVPLDGPAEDPGATRDERERFVVLLVDAWTATLQRQQRLLAELDGRSPGSTAVLEPRSSGDAESTEHARALDAALDQALPRFRQAGSADQLRRWRLPDAEQFTTALRRALVAAQNDAMKTPADDPPADVPVGSFDSFPQLGRFSS</sequence>
<feature type="compositionally biased region" description="Basic and acidic residues" evidence="1">
    <location>
        <begin position="308"/>
        <end position="318"/>
    </location>
</feature>